<evidence type="ECO:0000259" key="6">
    <source>
        <dbReference type="PROSITE" id="PS50893"/>
    </source>
</evidence>
<dbReference type="Pfam" id="PF00005">
    <property type="entry name" value="ABC_tran"/>
    <property type="match status" value="1"/>
</dbReference>
<dbReference type="InterPro" id="IPR052156">
    <property type="entry name" value="BCAA_Transport_ATP-bd_LivF"/>
</dbReference>
<proteinExistence type="inferred from homology"/>
<sequence length="258" mass="26776">MIGAGPVLEAKPDRRALVSVQGLVVRYGPITALRGVDLEIGAGECVAIIGPNGAGKTSLVSAIAGLVRPAAGKVVLDGLDVARIGLADVVRSGVALVPEGRNIFGSLTVAENLRLGATPRKDDRIAPDIDEIFQRFPILGQRRSQHAGQLSGGEQQMLAIARAMLSRPRLLMLDEPSLGLAPMVVDGVYELLADIKQQGVALLVVEQNATRAFGLADRVSIFGHGAIQLSGAPDAIAADTNFDAAYFGAAYADRGAPA</sequence>
<dbReference type="GO" id="GO:0015807">
    <property type="term" value="P:L-amino acid transport"/>
    <property type="evidence" value="ECO:0007669"/>
    <property type="project" value="TreeGrafter"/>
</dbReference>
<dbReference type="GO" id="GO:0016887">
    <property type="term" value="F:ATP hydrolysis activity"/>
    <property type="evidence" value="ECO:0007669"/>
    <property type="project" value="InterPro"/>
</dbReference>
<dbReference type="PANTHER" id="PTHR43820:SF4">
    <property type="entry name" value="HIGH-AFFINITY BRANCHED-CHAIN AMINO ACID TRANSPORT ATP-BINDING PROTEIN LIVF"/>
    <property type="match status" value="1"/>
</dbReference>
<evidence type="ECO:0000256" key="4">
    <source>
        <dbReference type="ARBA" id="ARBA00022840"/>
    </source>
</evidence>
<keyword evidence="3" id="KW-0547">Nucleotide-binding</keyword>
<keyword evidence="4 7" id="KW-0067">ATP-binding</keyword>
<evidence type="ECO:0000313" key="7">
    <source>
        <dbReference type="EMBL" id="MBS3649827.1"/>
    </source>
</evidence>
<dbReference type="SUPFAM" id="SSF52540">
    <property type="entry name" value="P-loop containing nucleoside triphosphate hydrolases"/>
    <property type="match status" value="1"/>
</dbReference>
<dbReference type="Proteomes" id="UP000680348">
    <property type="component" value="Unassembled WGS sequence"/>
</dbReference>
<dbReference type="InterPro" id="IPR003593">
    <property type="entry name" value="AAA+_ATPase"/>
</dbReference>
<comment type="caution">
    <text evidence="7">The sequence shown here is derived from an EMBL/GenBank/DDBJ whole genome shotgun (WGS) entry which is preliminary data.</text>
</comment>
<dbReference type="CDD" id="cd03224">
    <property type="entry name" value="ABC_TM1139_LivF_branched"/>
    <property type="match status" value="1"/>
</dbReference>
<dbReference type="InterPro" id="IPR003439">
    <property type="entry name" value="ABC_transporter-like_ATP-bd"/>
</dbReference>
<dbReference type="RefSeq" id="WP_188255385.1">
    <property type="nucleotide sequence ID" value="NZ_JABVCF010000007.1"/>
</dbReference>
<protein>
    <submittedName>
        <fullName evidence="7">ABC transporter ATP-binding protein</fullName>
    </submittedName>
</protein>
<accession>A0A942E7F8</accession>
<evidence type="ECO:0000256" key="3">
    <source>
        <dbReference type="ARBA" id="ARBA00022741"/>
    </source>
</evidence>
<evidence type="ECO:0000313" key="8">
    <source>
        <dbReference type="Proteomes" id="UP000680348"/>
    </source>
</evidence>
<dbReference type="GO" id="GO:0015658">
    <property type="term" value="F:branched-chain amino acid transmembrane transporter activity"/>
    <property type="evidence" value="ECO:0007669"/>
    <property type="project" value="TreeGrafter"/>
</dbReference>
<organism evidence="7 8">
    <name type="scientific">Pseudaminobacter soli</name>
    <name type="common">ex Zhang et al. 2022</name>
    <dbReference type="NCBI Taxonomy" id="2831468"/>
    <lineage>
        <taxon>Bacteria</taxon>
        <taxon>Pseudomonadati</taxon>
        <taxon>Pseudomonadota</taxon>
        <taxon>Alphaproteobacteria</taxon>
        <taxon>Hyphomicrobiales</taxon>
        <taxon>Phyllobacteriaceae</taxon>
        <taxon>Pseudaminobacter</taxon>
    </lineage>
</organism>
<gene>
    <name evidence="7" type="ORF">KEU06_14540</name>
</gene>
<evidence type="ECO:0000256" key="1">
    <source>
        <dbReference type="ARBA" id="ARBA00005417"/>
    </source>
</evidence>
<dbReference type="Gene3D" id="3.40.50.300">
    <property type="entry name" value="P-loop containing nucleotide triphosphate hydrolases"/>
    <property type="match status" value="1"/>
</dbReference>
<dbReference type="InterPro" id="IPR027417">
    <property type="entry name" value="P-loop_NTPase"/>
</dbReference>
<dbReference type="InterPro" id="IPR017871">
    <property type="entry name" value="ABC_transporter-like_CS"/>
</dbReference>
<feature type="domain" description="ABC transporter" evidence="6">
    <location>
        <begin position="18"/>
        <end position="249"/>
    </location>
</feature>
<dbReference type="EMBL" id="JAGWCR010000007">
    <property type="protein sequence ID" value="MBS3649827.1"/>
    <property type="molecule type" value="Genomic_DNA"/>
</dbReference>
<evidence type="ECO:0000256" key="2">
    <source>
        <dbReference type="ARBA" id="ARBA00022448"/>
    </source>
</evidence>
<name>A0A942E7F8_9HYPH</name>
<comment type="similarity">
    <text evidence="1">Belongs to the ABC transporter superfamily.</text>
</comment>
<evidence type="ECO:0000256" key="5">
    <source>
        <dbReference type="ARBA" id="ARBA00022970"/>
    </source>
</evidence>
<dbReference type="PROSITE" id="PS50893">
    <property type="entry name" value="ABC_TRANSPORTER_2"/>
    <property type="match status" value="1"/>
</dbReference>
<dbReference type="PANTHER" id="PTHR43820">
    <property type="entry name" value="HIGH-AFFINITY BRANCHED-CHAIN AMINO ACID TRANSPORT ATP-BINDING PROTEIN LIVF"/>
    <property type="match status" value="1"/>
</dbReference>
<keyword evidence="8" id="KW-1185">Reference proteome</keyword>
<reference evidence="7" key="1">
    <citation type="submission" date="2021-04" db="EMBL/GenBank/DDBJ databases">
        <title>Pseudaminobacter soli sp. nov., isolated from paddy soil contaminated by heavy metals.</title>
        <authorList>
            <person name="Zhang K."/>
        </authorList>
    </citation>
    <scope>NUCLEOTIDE SEQUENCE</scope>
    <source>
        <strain evidence="7">19-2017</strain>
    </source>
</reference>
<dbReference type="SMART" id="SM00382">
    <property type="entry name" value="AAA"/>
    <property type="match status" value="1"/>
</dbReference>
<dbReference type="AlphaFoldDB" id="A0A942E7F8"/>
<dbReference type="PROSITE" id="PS00211">
    <property type="entry name" value="ABC_TRANSPORTER_1"/>
    <property type="match status" value="1"/>
</dbReference>
<keyword evidence="2" id="KW-0813">Transport</keyword>
<keyword evidence="5" id="KW-0029">Amino-acid transport</keyword>
<dbReference type="GO" id="GO:0005524">
    <property type="term" value="F:ATP binding"/>
    <property type="evidence" value="ECO:0007669"/>
    <property type="project" value="UniProtKB-KW"/>
</dbReference>